<dbReference type="SUPFAM" id="SSF53098">
    <property type="entry name" value="Ribonuclease H-like"/>
    <property type="match status" value="1"/>
</dbReference>
<feature type="region of interest" description="Disordered" evidence="1">
    <location>
        <begin position="364"/>
        <end position="430"/>
    </location>
</feature>
<keyword evidence="4" id="KW-1185">Reference proteome</keyword>
<dbReference type="InterPro" id="IPR050951">
    <property type="entry name" value="Retrovirus_Pol_polyprotein"/>
</dbReference>
<proteinExistence type="predicted"/>
<protein>
    <submittedName>
        <fullName evidence="3">Uncharacterized protein K02A2.6</fullName>
    </submittedName>
</protein>
<evidence type="ECO:0000259" key="2">
    <source>
        <dbReference type="PROSITE" id="PS50994"/>
    </source>
</evidence>
<feature type="domain" description="Integrase catalytic" evidence="2">
    <location>
        <begin position="104"/>
        <end position="268"/>
    </location>
</feature>
<gene>
    <name evidence="3" type="primary">K02A2.6</name>
    <name evidence="3" type="ORF">AWC38_SpisGene2139</name>
</gene>
<sequence>MQPSVQYLGYRVVAELEDCNNHELANIINQAFLEPLEEYPLEQLPKFPVLADSPNLHEVSKFRIMKLLATLNSSKACGPDEIPNWLLKEYAELLAFLVSKIINSSFNPFVGKQTNLSATYPPMHRMFLVVVYSHSKWLEVEVMPSVTSESMIEKLRVMFARYGVPMQLVSDNCPLFTSIEFTDFMKQNGIKHALVTPYHPRSNTQVEVFVQTLKQYYKTEGSLSVMQSLARFLFSNRVALSSATGQTSAELFLKHGKRTTLDLLHPSLGRKISDRQMYYKAEQDRKSKECEFSIREEVFVQNFQDEPKWLKATIVEHTHPVSYKTQIGEQVWKPHVDQTCDKSYDHTPETSVNAPKPLVLNKSYEMPKPEHSSEHSEVREIDGEPGKSAYNSMSNSKRANASPTADQSNQPPQPARYRKLPSCLGYDGET</sequence>
<evidence type="ECO:0000313" key="3">
    <source>
        <dbReference type="EMBL" id="PFX33084.1"/>
    </source>
</evidence>
<dbReference type="PANTHER" id="PTHR37984">
    <property type="entry name" value="PROTEIN CBG26694"/>
    <property type="match status" value="1"/>
</dbReference>
<feature type="compositionally biased region" description="Polar residues" evidence="1">
    <location>
        <begin position="389"/>
        <end position="410"/>
    </location>
</feature>
<dbReference type="PANTHER" id="PTHR37984:SF13">
    <property type="entry name" value="RIBONUCLEASE H"/>
    <property type="match status" value="1"/>
</dbReference>
<comment type="caution">
    <text evidence="3">The sequence shown here is derived from an EMBL/GenBank/DDBJ whole genome shotgun (WGS) entry which is preliminary data.</text>
</comment>
<dbReference type="Pfam" id="PF00665">
    <property type="entry name" value="rve"/>
    <property type="match status" value="1"/>
</dbReference>
<dbReference type="InterPro" id="IPR036397">
    <property type="entry name" value="RNaseH_sf"/>
</dbReference>
<dbReference type="GO" id="GO:0003676">
    <property type="term" value="F:nucleic acid binding"/>
    <property type="evidence" value="ECO:0007669"/>
    <property type="project" value="InterPro"/>
</dbReference>
<dbReference type="Gene3D" id="3.30.420.10">
    <property type="entry name" value="Ribonuclease H-like superfamily/Ribonuclease H"/>
    <property type="match status" value="1"/>
</dbReference>
<name>A0A2B4SQY0_STYPI</name>
<dbReference type="PROSITE" id="PS50994">
    <property type="entry name" value="INTEGRASE"/>
    <property type="match status" value="1"/>
</dbReference>
<dbReference type="GO" id="GO:0015074">
    <property type="term" value="P:DNA integration"/>
    <property type="evidence" value="ECO:0007669"/>
    <property type="project" value="InterPro"/>
</dbReference>
<dbReference type="InterPro" id="IPR012337">
    <property type="entry name" value="RNaseH-like_sf"/>
</dbReference>
<evidence type="ECO:0000313" key="4">
    <source>
        <dbReference type="Proteomes" id="UP000225706"/>
    </source>
</evidence>
<accession>A0A2B4SQY0</accession>
<dbReference type="InterPro" id="IPR001584">
    <property type="entry name" value="Integrase_cat-core"/>
</dbReference>
<dbReference type="OrthoDB" id="5978836at2759"/>
<organism evidence="3 4">
    <name type="scientific">Stylophora pistillata</name>
    <name type="common">Smooth cauliflower coral</name>
    <dbReference type="NCBI Taxonomy" id="50429"/>
    <lineage>
        <taxon>Eukaryota</taxon>
        <taxon>Metazoa</taxon>
        <taxon>Cnidaria</taxon>
        <taxon>Anthozoa</taxon>
        <taxon>Hexacorallia</taxon>
        <taxon>Scleractinia</taxon>
        <taxon>Astrocoeniina</taxon>
        <taxon>Pocilloporidae</taxon>
        <taxon>Stylophora</taxon>
    </lineage>
</organism>
<dbReference type="Proteomes" id="UP000225706">
    <property type="component" value="Unassembled WGS sequence"/>
</dbReference>
<dbReference type="EMBL" id="LSMT01000016">
    <property type="protein sequence ID" value="PFX33084.1"/>
    <property type="molecule type" value="Genomic_DNA"/>
</dbReference>
<reference evidence="4" key="1">
    <citation type="journal article" date="2017" name="bioRxiv">
        <title>Comparative analysis of the genomes of Stylophora pistillata and Acropora digitifera provides evidence for extensive differences between species of corals.</title>
        <authorList>
            <person name="Voolstra C.R."/>
            <person name="Li Y."/>
            <person name="Liew Y.J."/>
            <person name="Baumgarten S."/>
            <person name="Zoccola D."/>
            <person name="Flot J.-F."/>
            <person name="Tambutte S."/>
            <person name="Allemand D."/>
            <person name="Aranda M."/>
        </authorList>
    </citation>
    <scope>NUCLEOTIDE SEQUENCE [LARGE SCALE GENOMIC DNA]</scope>
</reference>
<dbReference type="AlphaFoldDB" id="A0A2B4SQY0"/>
<feature type="compositionally biased region" description="Basic and acidic residues" evidence="1">
    <location>
        <begin position="365"/>
        <end position="385"/>
    </location>
</feature>
<evidence type="ECO:0000256" key="1">
    <source>
        <dbReference type="SAM" id="MobiDB-lite"/>
    </source>
</evidence>